<dbReference type="AlphaFoldDB" id="A0A0E0L7Z8"/>
<evidence type="ECO:0000313" key="3">
    <source>
        <dbReference type="Proteomes" id="UP000026962"/>
    </source>
</evidence>
<evidence type="ECO:0000313" key="2">
    <source>
        <dbReference type="EnsemblPlants" id="OPUNC06G03350.1"/>
    </source>
</evidence>
<feature type="transmembrane region" description="Helical" evidence="1">
    <location>
        <begin position="52"/>
        <end position="73"/>
    </location>
</feature>
<name>A0A0E0L7Z8_ORYPU</name>
<reference evidence="2" key="1">
    <citation type="submission" date="2015-04" db="UniProtKB">
        <authorList>
            <consortium name="EnsemblPlants"/>
        </authorList>
    </citation>
    <scope>IDENTIFICATION</scope>
</reference>
<dbReference type="STRING" id="4537.A0A0E0L7Z8"/>
<sequence>MANLLSLDKDYFTNQLGENATTHVGFNYYQSAPILGLLMASSLTLMKPFFPFSWLTTMSMAFRVVITMSLNFLKQIMSNGIFKSPVHRVMTNAEKETFNGFVLRC</sequence>
<accession>A0A0E0L7Z8</accession>
<reference evidence="2" key="2">
    <citation type="submission" date="2018-05" db="EMBL/GenBank/DDBJ databases">
        <title>OpunRS2 (Oryza punctata Reference Sequence Version 2).</title>
        <authorList>
            <person name="Zhang J."/>
            <person name="Kudrna D."/>
            <person name="Lee S."/>
            <person name="Talag J."/>
            <person name="Welchert J."/>
            <person name="Wing R.A."/>
        </authorList>
    </citation>
    <scope>NUCLEOTIDE SEQUENCE [LARGE SCALE GENOMIC DNA]</scope>
</reference>
<keyword evidence="1" id="KW-0472">Membrane</keyword>
<keyword evidence="3" id="KW-1185">Reference proteome</keyword>
<keyword evidence="1" id="KW-1133">Transmembrane helix</keyword>
<evidence type="ECO:0000256" key="1">
    <source>
        <dbReference type="SAM" id="Phobius"/>
    </source>
</evidence>
<dbReference type="Proteomes" id="UP000026962">
    <property type="component" value="Chromosome 6"/>
</dbReference>
<proteinExistence type="predicted"/>
<evidence type="ECO:0008006" key="4">
    <source>
        <dbReference type="Google" id="ProtNLM"/>
    </source>
</evidence>
<dbReference type="Gramene" id="OPUNC06G03350.1">
    <property type="protein sequence ID" value="OPUNC06G03350.1"/>
    <property type="gene ID" value="OPUNC06G03350"/>
</dbReference>
<protein>
    <recommendedName>
        <fullName evidence="4">Isopenicillin N synthase-like Fe(2+) 2OG dioxygenase domain-containing protein</fullName>
    </recommendedName>
</protein>
<dbReference type="EnsemblPlants" id="OPUNC06G03350.1">
    <property type="protein sequence ID" value="OPUNC06G03350.1"/>
    <property type="gene ID" value="OPUNC06G03350"/>
</dbReference>
<dbReference type="HOGENOM" id="CLU_010119_8_6_1"/>
<keyword evidence="1" id="KW-0812">Transmembrane</keyword>
<organism evidence="2">
    <name type="scientific">Oryza punctata</name>
    <name type="common">Red rice</name>
    <dbReference type="NCBI Taxonomy" id="4537"/>
    <lineage>
        <taxon>Eukaryota</taxon>
        <taxon>Viridiplantae</taxon>
        <taxon>Streptophyta</taxon>
        <taxon>Embryophyta</taxon>
        <taxon>Tracheophyta</taxon>
        <taxon>Spermatophyta</taxon>
        <taxon>Magnoliopsida</taxon>
        <taxon>Liliopsida</taxon>
        <taxon>Poales</taxon>
        <taxon>Poaceae</taxon>
        <taxon>BOP clade</taxon>
        <taxon>Oryzoideae</taxon>
        <taxon>Oryzeae</taxon>
        <taxon>Oryzinae</taxon>
        <taxon>Oryza</taxon>
    </lineage>
</organism>